<reference evidence="1 2" key="1">
    <citation type="submission" date="2021-06" db="EMBL/GenBank/DDBJ databases">
        <title>Caerostris extrusa draft genome.</title>
        <authorList>
            <person name="Kono N."/>
            <person name="Arakawa K."/>
        </authorList>
    </citation>
    <scope>NUCLEOTIDE SEQUENCE [LARGE SCALE GENOMIC DNA]</scope>
</reference>
<evidence type="ECO:0000313" key="1">
    <source>
        <dbReference type="EMBL" id="GIZ00414.1"/>
    </source>
</evidence>
<keyword evidence="2" id="KW-1185">Reference proteome</keyword>
<gene>
    <name evidence="1" type="ORF">CEXT_149301</name>
</gene>
<evidence type="ECO:0000313" key="2">
    <source>
        <dbReference type="Proteomes" id="UP001054945"/>
    </source>
</evidence>
<name>A0AAV4Y2M5_CAEEX</name>
<proteinExistence type="predicted"/>
<protein>
    <submittedName>
        <fullName evidence="1">Uncharacterized protein</fullName>
    </submittedName>
</protein>
<dbReference type="Proteomes" id="UP001054945">
    <property type="component" value="Unassembled WGS sequence"/>
</dbReference>
<organism evidence="1 2">
    <name type="scientific">Caerostris extrusa</name>
    <name type="common">Bark spider</name>
    <name type="synonym">Caerostris bankana</name>
    <dbReference type="NCBI Taxonomy" id="172846"/>
    <lineage>
        <taxon>Eukaryota</taxon>
        <taxon>Metazoa</taxon>
        <taxon>Ecdysozoa</taxon>
        <taxon>Arthropoda</taxon>
        <taxon>Chelicerata</taxon>
        <taxon>Arachnida</taxon>
        <taxon>Araneae</taxon>
        <taxon>Araneomorphae</taxon>
        <taxon>Entelegynae</taxon>
        <taxon>Araneoidea</taxon>
        <taxon>Araneidae</taxon>
        <taxon>Caerostris</taxon>
    </lineage>
</organism>
<comment type="caution">
    <text evidence="1">The sequence shown here is derived from an EMBL/GenBank/DDBJ whole genome shotgun (WGS) entry which is preliminary data.</text>
</comment>
<dbReference type="AlphaFoldDB" id="A0AAV4Y2M5"/>
<sequence>MTRIKVERSHPILTILQLKLVSFSLYLPLSLSEKYLRRTKDKAKISDHNLDLCYNAAINCDLRATDRPLAICPTSGTLQKKTLKIFSNFFFDDAVSSSNKLIMEERLSMSRGGFWFPPSSEITTHKRRL</sequence>
<dbReference type="EMBL" id="BPLR01018539">
    <property type="protein sequence ID" value="GIZ00414.1"/>
    <property type="molecule type" value="Genomic_DNA"/>
</dbReference>
<accession>A0AAV4Y2M5</accession>